<sequence>VVDTGASVSILPEAVYKKHFSQCTLTKPQIKLVSYAKEDLPVIGCLSATVGMSVNNNVVPAIFYVVSSGSPLHGLDLIRLLNLNIVSGKVQCIDCESEISSAPTPETGYVTGPVNTVSPVSATHLGCVKGFIHKVQVNPTVTPIRQKLRRLPLSIHKEVSTELDRLHKAGIIEAVDSSEWVSPLVVVRKRDGHMRLCLDLREPNKSVIMDCYPLPHMEELFTELVGTSYYSQIDLSSAYHQLPLHPDSRNLTAFITHEGLFRFTRVPFGLASAPSAFQKMMQTVLRKLDGVKNYLDDIVLYDSQEAHDRHLQAVRQKLEEVGLQINLGKSSFNQSSIPFLGHVISKEGIHPSPDHLTAIANTPRPADMVALRSFLGLTSWFNKFLPNYATVVEPLRQMQRTDVQAPLQWNEETVESFETLKKMLESPALAIYDPALPAFVSTDASDYGLGAVLTQLRSDGAERVIAFASRTLSTSERKYSMVEKEALACVWAVEKWRTYVWGRRFTLRTDHQALTTLLSTKGMNRAGMRVARWSARLLCFQYDVQYGPGKRNCVADCLSRMPLSHTDADVATEQELISEVAEIQPFMTALLLAVFKAECEVCPELSQLRQMIQSRWPKLQKSVSNDLRLYFPVRLELAVESQLIFRGKRLVVPCALRERLVHLAHEGHQGLVWTKQRLRELYWWPRMDDLVHTILRACVTCQASDKSAKMVTAPMQPVEYPKGPFQHVAIDIVGPFERGAADCKFAITLIAYFSKWPEVRFASSVTTQTVMKFLTTIFAREGNPCTITSDNGPQFTSSEFTLFLKEQGIKHIKTSVYHPQANGAIERFNRVLKECLQAAEVASKPWKSTVLTMLKSYRATTHATTGETPFLLLRGRNMRTKLNVLPPEVGPDKFTQVRDSVKRRQAKSKHYTDRKRGSKFRNIKVGDKVRVRKPFHVKKGKAQFTDPLSVQQQTGPSTFILSDGKRWNSSRLSLCPEREENPEQAERRDRDCSMESTALSLNRGIRHRQPPMWSKDYVME</sequence>
<dbReference type="Pfam" id="PF00665">
    <property type="entry name" value="rve"/>
    <property type="match status" value="1"/>
</dbReference>
<dbReference type="Pfam" id="PF00078">
    <property type="entry name" value="RVT_1"/>
    <property type="match status" value="1"/>
</dbReference>
<evidence type="ECO:0000256" key="5">
    <source>
        <dbReference type="ARBA" id="ARBA00022722"/>
    </source>
</evidence>
<evidence type="ECO:0000256" key="3">
    <source>
        <dbReference type="ARBA" id="ARBA00022679"/>
    </source>
</evidence>
<dbReference type="SUPFAM" id="SSF53098">
    <property type="entry name" value="Ribonuclease H-like"/>
    <property type="match status" value="1"/>
</dbReference>
<proteinExistence type="inferred from homology"/>
<dbReference type="CDD" id="cd01647">
    <property type="entry name" value="RT_LTR"/>
    <property type="match status" value="1"/>
</dbReference>
<dbReference type="PROSITE" id="PS50994">
    <property type="entry name" value="INTEGRASE"/>
    <property type="match status" value="1"/>
</dbReference>
<dbReference type="Pfam" id="PF17921">
    <property type="entry name" value="Integrase_H2C2"/>
    <property type="match status" value="1"/>
</dbReference>
<dbReference type="AlphaFoldDB" id="A0A9W7TKQ7"/>
<dbReference type="Gene3D" id="3.30.70.270">
    <property type="match status" value="2"/>
</dbReference>
<dbReference type="Pfam" id="PF17917">
    <property type="entry name" value="RT_RNaseH"/>
    <property type="match status" value="1"/>
</dbReference>
<keyword evidence="3" id="KW-0808">Transferase</keyword>
<dbReference type="PANTHER" id="PTHR37984:SF15">
    <property type="entry name" value="INTEGRASE CATALYTIC DOMAIN-CONTAINING PROTEIN"/>
    <property type="match status" value="1"/>
</dbReference>
<evidence type="ECO:0000256" key="8">
    <source>
        <dbReference type="ARBA" id="ARBA00022918"/>
    </source>
</evidence>
<feature type="compositionally biased region" description="Basic and acidic residues" evidence="10">
    <location>
        <begin position="976"/>
        <end position="993"/>
    </location>
</feature>
<accession>A0A9W7TKQ7</accession>
<feature type="domain" description="Reverse transcriptase" evidence="11">
    <location>
        <begin position="168"/>
        <end position="344"/>
    </location>
</feature>
<dbReference type="FunFam" id="3.10.20.370:FF:000001">
    <property type="entry name" value="Retrovirus-related Pol polyprotein from transposon 17.6-like protein"/>
    <property type="match status" value="1"/>
</dbReference>
<dbReference type="FunFam" id="3.30.70.270:FF:000020">
    <property type="entry name" value="Transposon Tf2-6 polyprotein-like Protein"/>
    <property type="match status" value="1"/>
</dbReference>
<name>A0A9W7TKQ7_TRIRA</name>
<dbReference type="Proteomes" id="UP001059041">
    <property type="component" value="Linkage Group LG17"/>
</dbReference>
<dbReference type="FunFam" id="1.10.340.70:FF:000004">
    <property type="entry name" value="Retrovirus-related Pol polyprotein from transposon 297-like Protein"/>
    <property type="match status" value="1"/>
</dbReference>
<dbReference type="InterPro" id="IPR041373">
    <property type="entry name" value="RT_RNaseH"/>
</dbReference>
<dbReference type="Gene3D" id="1.10.340.70">
    <property type="match status" value="1"/>
</dbReference>
<evidence type="ECO:0000256" key="6">
    <source>
        <dbReference type="ARBA" id="ARBA00022759"/>
    </source>
</evidence>
<dbReference type="Gene3D" id="3.10.10.10">
    <property type="entry name" value="HIV Type 1 Reverse Transcriptase, subunit A, domain 1"/>
    <property type="match status" value="1"/>
</dbReference>
<dbReference type="EC" id="3.1.26.4" evidence="2"/>
<evidence type="ECO:0000313" key="14">
    <source>
        <dbReference type="Proteomes" id="UP001059041"/>
    </source>
</evidence>
<evidence type="ECO:0000259" key="12">
    <source>
        <dbReference type="PROSITE" id="PS50994"/>
    </source>
</evidence>
<dbReference type="InterPro" id="IPR050951">
    <property type="entry name" value="Retrovirus_Pol_polyprotein"/>
</dbReference>
<feature type="non-terminal residue" evidence="13">
    <location>
        <position position="1"/>
    </location>
</feature>
<dbReference type="PANTHER" id="PTHR37984">
    <property type="entry name" value="PROTEIN CBG26694"/>
    <property type="match status" value="1"/>
</dbReference>
<dbReference type="GO" id="GO:0003676">
    <property type="term" value="F:nucleic acid binding"/>
    <property type="evidence" value="ECO:0007669"/>
    <property type="project" value="InterPro"/>
</dbReference>
<dbReference type="InterPro" id="IPR012337">
    <property type="entry name" value="RNaseH-like_sf"/>
</dbReference>
<keyword evidence="14" id="KW-1185">Reference proteome</keyword>
<dbReference type="CDD" id="cd09274">
    <property type="entry name" value="RNase_HI_RT_Ty3"/>
    <property type="match status" value="1"/>
</dbReference>
<evidence type="ECO:0000256" key="10">
    <source>
        <dbReference type="SAM" id="MobiDB-lite"/>
    </source>
</evidence>
<keyword evidence="4" id="KW-0548">Nucleotidyltransferase</keyword>
<feature type="region of interest" description="Disordered" evidence="10">
    <location>
        <begin position="940"/>
        <end position="1007"/>
    </location>
</feature>
<dbReference type="GO" id="GO:0015074">
    <property type="term" value="P:DNA integration"/>
    <property type="evidence" value="ECO:0007669"/>
    <property type="project" value="InterPro"/>
</dbReference>
<dbReference type="Gene3D" id="3.30.420.10">
    <property type="entry name" value="Ribonuclease H-like superfamily/Ribonuclease H"/>
    <property type="match status" value="1"/>
</dbReference>
<evidence type="ECO:0000256" key="4">
    <source>
        <dbReference type="ARBA" id="ARBA00022695"/>
    </source>
</evidence>
<organism evidence="13 14">
    <name type="scientific">Triplophysa rosa</name>
    <name type="common">Cave loach</name>
    <dbReference type="NCBI Taxonomy" id="992332"/>
    <lineage>
        <taxon>Eukaryota</taxon>
        <taxon>Metazoa</taxon>
        <taxon>Chordata</taxon>
        <taxon>Craniata</taxon>
        <taxon>Vertebrata</taxon>
        <taxon>Euteleostomi</taxon>
        <taxon>Actinopterygii</taxon>
        <taxon>Neopterygii</taxon>
        <taxon>Teleostei</taxon>
        <taxon>Ostariophysi</taxon>
        <taxon>Cypriniformes</taxon>
        <taxon>Nemacheilidae</taxon>
        <taxon>Triplophysa</taxon>
    </lineage>
</organism>
<keyword evidence="7" id="KW-0378">Hydrolase</keyword>
<feature type="compositionally biased region" description="Polar residues" evidence="10">
    <location>
        <begin position="946"/>
        <end position="960"/>
    </location>
</feature>
<evidence type="ECO:0000256" key="9">
    <source>
        <dbReference type="ARBA" id="ARBA00039658"/>
    </source>
</evidence>
<dbReference type="PROSITE" id="PS50878">
    <property type="entry name" value="RT_POL"/>
    <property type="match status" value="1"/>
</dbReference>
<dbReference type="InterPro" id="IPR043128">
    <property type="entry name" value="Rev_trsase/Diguanyl_cyclase"/>
</dbReference>
<dbReference type="InterPro" id="IPR001584">
    <property type="entry name" value="Integrase_cat-core"/>
</dbReference>
<comment type="caution">
    <text evidence="13">The sequence shown here is derived from an EMBL/GenBank/DDBJ whole genome shotgun (WGS) entry which is preliminary data.</text>
</comment>
<keyword evidence="6" id="KW-0255">Endonuclease</keyword>
<dbReference type="InterPro" id="IPR036397">
    <property type="entry name" value="RNaseH_sf"/>
</dbReference>
<dbReference type="InterPro" id="IPR043502">
    <property type="entry name" value="DNA/RNA_pol_sf"/>
</dbReference>
<feature type="domain" description="Integrase catalytic" evidence="12">
    <location>
        <begin position="720"/>
        <end position="877"/>
    </location>
</feature>
<gene>
    <name evidence="13" type="ORF">IRJ41_019638</name>
</gene>
<dbReference type="SUPFAM" id="SSF56672">
    <property type="entry name" value="DNA/RNA polymerases"/>
    <property type="match status" value="1"/>
</dbReference>
<keyword evidence="8" id="KW-0695">RNA-directed DNA polymerase</keyword>
<dbReference type="FunFam" id="3.30.420.10:FF:000063">
    <property type="entry name" value="Retrovirus-related Pol polyprotein from transposon 297-like Protein"/>
    <property type="match status" value="1"/>
</dbReference>
<dbReference type="GO" id="GO:0003964">
    <property type="term" value="F:RNA-directed DNA polymerase activity"/>
    <property type="evidence" value="ECO:0007669"/>
    <property type="project" value="UniProtKB-KW"/>
</dbReference>
<evidence type="ECO:0000256" key="2">
    <source>
        <dbReference type="ARBA" id="ARBA00012180"/>
    </source>
</evidence>
<dbReference type="InterPro" id="IPR000477">
    <property type="entry name" value="RT_dom"/>
</dbReference>
<evidence type="ECO:0000256" key="7">
    <source>
        <dbReference type="ARBA" id="ARBA00022801"/>
    </source>
</evidence>
<evidence type="ECO:0000313" key="13">
    <source>
        <dbReference type="EMBL" id="KAI7797754.1"/>
    </source>
</evidence>
<comment type="similarity">
    <text evidence="1">Belongs to the beta type-B retroviral polymerase family. HERV class-II K(HML-2) pol subfamily.</text>
</comment>
<dbReference type="GO" id="GO:0004523">
    <property type="term" value="F:RNA-DNA hybrid ribonuclease activity"/>
    <property type="evidence" value="ECO:0007669"/>
    <property type="project" value="UniProtKB-EC"/>
</dbReference>
<evidence type="ECO:0000259" key="11">
    <source>
        <dbReference type="PROSITE" id="PS50878"/>
    </source>
</evidence>
<dbReference type="InterPro" id="IPR041588">
    <property type="entry name" value="Integrase_H2C2"/>
</dbReference>
<evidence type="ECO:0000256" key="1">
    <source>
        <dbReference type="ARBA" id="ARBA00010879"/>
    </source>
</evidence>
<protein>
    <recommendedName>
        <fullName evidence="9">Gypsy retrotransposon integrase-like protein 1</fullName>
        <ecNumber evidence="2">3.1.26.4</ecNumber>
    </recommendedName>
</protein>
<reference evidence="13" key="1">
    <citation type="submission" date="2021-02" db="EMBL/GenBank/DDBJ databases">
        <title>Comparative genomics reveals that relaxation of natural selection precedes convergent phenotypic evolution of cavefish.</title>
        <authorList>
            <person name="Peng Z."/>
        </authorList>
    </citation>
    <scope>NUCLEOTIDE SEQUENCE</scope>
    <source>
        <tissue evidence="13">Muscle</tissue>
    </source>
</reference>
<dbReference type="EMBL" id="JAFHDT010000017">
    <property type="protein sequence ID" value="KAI7797754.1"/>
    <property type="molecule type" value="Genomic_DNA"/>
</dbReference>
<keyword evidence="5" id="KW-0540">Nuclease</keyword>